<feature type="domain" description="Pirin N-terminal" evidence="4">
    <location>
        <begin position="26"/>
        <end position="124"/>
    </location>
</feature>
<comment type="similarity">
    <text evidence="1 2">Belongs to the pirin family.</text>
</comment>
<comment type="caution">
    <text evidence="5">The sequence shown here is derived from an EMBL/GenBank/DDBJ whole genome shotgun (WGS) entry which is preliminary data.</text>
</comment>
<proteinExistence type="inferred from homology"/>
<evidence type="ECO:0000259" key="4">
    <source>
        <dbReference type="Pfam" id="PF02678"/>
    </source>
</evidence>
<gene>
    <name evidence="5" type="ORF">IRY30_07265</name>
</gene>
<evidence type="ECO:0000256" key="2">
    <source>
        <dbReference type="RuleBase" id="RU003457"/>
    </source>
</evidence>
<accession>A0ABR9ZKE4</accession>
<dbReference type="InterPro" id="IPR011051">
    <property type="entry name" value="RmlC_Cupin_sf"/>
</dbReference>
<dbReference type="RefSeq" id="WP_194556766.1">
    <property type="nucleotide sequence ID" value="NZ_JADKMY010000002.1"/>
</dbReference>
<sequence>MSTKTIIPASDRQRWKDSTVDSRQSFPATGNFDLIDNSWGLLMIHNDDVVSPGEGFDMHQHDNAEIVTWIMDGSLRHRDSEGTDTILKAGHAQAISAGRGVRHSEVNAAGFTSSATLHVIQMWLPPDEENTDPRHGEADFTESITHSRGTGEFFTVAVGKDRAPFANRMNLPQTDSSITPPTPLSIGSAGAQLDIAHLEEGKSSTIATSHYVHLFVARGTVQAKTAGNTPGDEEENLTLSEGDVLRIDNSANSEDPANSEEPITLTASADAVILAWHMDYSARDRKQRAK</sequence>
<feature type="compositionally biased region" description="Basic and acidic residues" evidence="3">
    <location>
        <begin position="11"/>
        <end position="20"/>
    </location>
</feature>
<dbReference type="EMBL" id="JADKMY010000002">
    <property type="protein sequence ID" value="MBF4553877.1"/>
    <property type="molecule type" value="Genomic_DNA"/>
</dbReference>
<organism evidence="5 6">
    <name type="scientific">Corynebacterium suicordis DSM 45110</name>
    <dbReference type="NCBI Taxonomy" id="1121369"/>
    <lineage>
        <taxon>Bacteria</taxon>
        <taxon>Bacillati</taxon>
        <taxon>Actinomycetota</taxon>
        <taxon>Actinomycetes</taxon>
        <taxon>Mycobacteriales</taxon>
        <taxon>Corynebacteriaceae</taxon>
        <taxon>Corynebacterium</taxon>
    </lineage>
</organism>
<keyword evidence="6" id="KW-1185">Reference proteome</keyword>
<dbReference type="PANTHER" id="PTHR43212:SF3">
    <property type="entry name" value="QUERCETIN 2,3-DIOXYGENASE"/>
    <property type="match status" value="1"/>
</dbReference>
<dbReference type="InterPro" id="IPR012093">
    <property type="entry name" value="Pirin"/>
</dbReference>
<evidence type="ECO:0000256" key="3">
    <source>
        <dbReference type="SAM" id="MobiDB-lite"/>
    </source>
</evidence>
<evidence type="ECO:0000256" key="1">
    <source>
        <dbReference type="ARBA" id="ARBA00008416"/>
    </source>
</evidence>
<dbReference type="SUPFAM" id="SSF51182">
    <property type="entry name" value="RmlC-like cupins"/>
    <property type="match status" value="1"/>
</dbReference>
<dbReference type="Proteomes" id="UP000635902">
    <property type="component" value="Unassembled WGS sequence"/>
</dbReference>
<dbReference type="InterPro" id="IPR014710">
    <property type="entry name" value="RmlC-like_jellyroll"/>
</dbReference>
<evidence type="ECO:0000313" key="6">
    <source>
        <dbReference type="Proteomes" id="UP000635902"/>
    </source>
</evidence>
<name>A0ABR9ZKE4_9CORY</name>
<dbReference type="PANTHER" id="PTHR43212">
    <property type="entry name" value="QUERCETIN 2,3-DIOXYGENASE"/>
    <property type="match status" value="1"/>
</dbReference>
<evidence type="ECO:0000313" key="5">
    <source>
        <dbReference type="EMBL" id="MBF4553877.1"/>
    </source>
</evidence>
<dbReference type="InterPro" id="IPR003829">
    <property type="entry name" value="Pirin_N_dom"/>
</dbReference>
<dbReference type="Pfam" id="PF02678">
    <property type="entry name" value="Pirin"/>
    <property type="match status" value="1"/>
</dbReference>
<reference evidence="5 6" key="1">
    <citation type="submission" date="2020-10" db="EMBL/GenBank/DDBJ databases">
        <title>Novel species in genus Corynebacterium.</title>
        <authorList>
            <person name="Zhang G."/>
        </authorList>
    </citation>
    <scope>NUCLEOTIDE SEQUENCE [LARGE SCALE GENOMIC DNA]</scope>
    <source>
        <strain evidence="5 6">DSM 45110</strain>
    </source>
</reference>
<dbReference type="Gene3D" id="2.60.120.10">
    <property type="entry name" value="Jelly Rolls"/>
    <property type="match status" value="1"/>
</dbReference>
<protein>
    <submittedName>
        <fullName evidence="5">Pirin family protein</fullName>
    </submittedName>
</protein>
<feature type="region of interest" description="Disordered" evidence="3">
    <location>
        <begin position="1"/>
        <end position="22"/>
    </location>
</feature>